<evidence type="ECO:0000313" key="3">
    <source>
        <dbReference type="EMBL" id="KAI6778082.1"/>
    </source>
</evidence>
<dbReference type="SMART" id="SM00213">
    <property type="entry name" value="UBQ"/>
    <property type="match status" value="1"/>
</dbReference>
<evidence type="ECO:0000313" key="4">
    <source>
        <dbReference type="Proteomes" id="UP001055219"/>
    </source>
</evidence>
<sequence length="302" mass="32731">MGCCFSRSSGPNSPYPGGDLTTSAGAANPPPLTLPESAQSAARRGHAGANAASNHRSAGNQTLADSSRRHSQQQRPLDQHINKPLKPFSWASKDRLWTRQELAQERRDFFDTRVTGRAEIWQTIHAALQAMWEDPNGADGVALAQTILSAAEISLPTGNLANGVYDSLGNYYPLPQYIVCDPNNVSEDSDVKGELPTGVDDDAQAEDVSEDMEKDKHVVDVTPQVTLRARLSENARDYQIMISPSETSRSVARKIANKASLSADKRIRVAYMGKILKGGASLASQGWQEGHIVNALVFDHKA</sequence>
<feature type="compositionally biased region" description="Polar residues" evidence="1">
    <location>
        <begin position="1"/>
        <end position="12"/>
    </location>
</feature>
<dbReference type="InterPro" id="IPR039869">
    <property type="entry name" value="UBTD1/2"/>
</dbReference>
<proteinExistence type="predicted"/>
<dbReference type="InterPro" id="IPR038169">
    <property type="entry name" value="DC-UbP/UBTD2_N_sf"/>
</dbReference>
<reference evidence="3" key="1">
    <citation type="journal article" date="2021" name="J Fungi (Basel)">
        <title>Genomic and Metabolomic Analyses of the Marine Fungus Emericellopsis cladophorae: Insights into Saltwater Adaptability Mechanisms and Its Biosynthetic Potential.</title>
        <authorList>
            <person name="Goncalves M.F.M."/>
            <person name="Hilario S."/>
            <person name="Van de Peer Y."/>
            <person name="Esteves A.C."/>
            <person name="Alves A."/>
        </authorList>
    </citation>
    <scope>NUCLEOTIDE SEQUENCE</scope>
    <source>
        <strain evidence="3">MUM 19.33</strain>
    </source>
</reference>
<feature type="region of interest" description="Disordered" evidence="1">
    <location>
        <begin position="1"/>
        <end position="85"/>
    </location>
</feature>
<dbReference type="AlphaFoldDB" id="A0A9Q0B8R7"/>
<dbReference type="Gene3D" id="3.10.20.90">
    <property type="entry name" value="Phosphatidylinositol 3-kinase Catalytic Subunit, Chain A, domain 1"/>
    <property type="match status" value="1"/>
</dbReference>
<name>A0A9Q0B8R7_9HYPO</name>
<gene>
    <name evidence="3" type="ORF">J7T54_003794</name>
</gene>
<dbReference type="InterPro" id="IPR000626">
    <property type="entry name" value="Ubiquitin-like_dom"/>
</dbReference>
<organism evidence="3 4">
    <name type="scientific">Emericellopsis cladophorae</name>
    <dbReference type="NCBI Taxonomy" id="2686198"/>
    <lineage>
        <taxon>Eukaryota</taxon>
        <taxon>Fungi</taxon>
        <taxon>Dikarya</taxon>
        <taxon>Ascomycota</taxon>
        <taxon>Pezizomycotina</taxon>
        <taxon>Sordariomycetes</taxon>
        <taxon>Hypocreomycetidae</taxon>
        <taxon>Hypocreales</taxon>
        <taxon>Bionectriaceae</taxon>
        <taxon>Emericellopsis</taxon>
    </lineage>
</organism>
<feature type="domain" description="Ubiquitin-like" evidence="2">
    <location>
        <begin position="225"/>
        <end position="297"/>
    </location>
</feature>
<dbReference type="PROSITE" id="PS50053">
    <property type="entry name" value="UBIQUITIN_2"/>
    <property type="match status" value="1"/>
</dbReference>
<feature type="region of interest" description="Disordered" evidence="1">
    <location>
        <begin position="188"/>
        <end position="214"/>
    </location>
</feature>
<dbReference type="Proteomes" id="UP001055219">
    <property type="component" value="Unassembled WGS sequence"/>
</dbReference>
<dbReference type="InterPro" id="IPR029071">
    <property type="entry name" value="Ubiquitin-like_domsf"/>
</dbReference>
<accession>A0A9Q0B8R7</accession>
<reference evidence="3" key="2">
    <citation type="submission" date="2022-07" db="EMBL/GenBank/DDBJ databases">
        <authorList>
            <person name="Goncalves M.F.M."/>
            <person name="Hilario S."/>
            <person name="Van De Peer Y."/>
            <person name="Esteves A.C."/>
            <person name="Alves A."/>
        </authorList>
    </citation>
    <scope>NUCLEOTIDE SEQUENCE</scope>
    <source>
        <strain evidence="3">MUM 19.33</strain>
    </source>
</reference>
<dbReference type="EMBL" id="JAGIXG020000083">
    <property type="protein sequence ID" value="KAI6778082.1"/>
    <property type="molecule type" value="Genomic_DNA"/>
</dbReference>
<dbReference type="InterPro" id="IPR032752">
    <property type="entry name" value="DC-UbP/UBTD2_N"/>
</dbReference>
<dbReference type="OrthoDB" id="1640476at2759"/>
<dbReference type="PANTHER" id="PTHR13609">
    <property type="entry name" value="UBIQUITIN DOMAIN CONTAINING 1 PROTEIN-RELATED"/>
    <property type="match status" value="1"/>
</dbReference>
<dbReference type="SUPFAM" id="SSF54236">
    <property type="entry name" value="Ubiquitin-like"/>
    <property type="match status" value="1"/>
</dbReference>
<evidence type="ECO:0000256" key="1">
    <source>
        <dbReference type="SAM" id="MobiDB-lite"/>
    </source>
</evidence>
<feature type="compositionally biased region" description="Acidic residues" evidence="1">
    <location>
        <begin position="199"/>
        <end position="210"/>
    </location>
</feature>
<keyword evidence="4" id="KW-1185">Reference proteome</keyword>
<comment type="caution">
    <text evidence="3">The sequence shown here is derived from an EMBL/GenBank/DDBJ whole genome shotgun (WGS) entry which is preliminary data.</text>
</comment>
<dbReference type="Gene3D" id="1.20.225.20">
    <property type="entry name" value="Ub domain-containing protein, DC-UbP/UBTD2, N-terminal domain"/>
    <property type="match status" value="1"/>
</dbReference>
<dbReference type="RefSeq" id="XP_051358938.1">
    <property type="nucleotide sequence ID" value="XM_051510139.1"/>
</dbReference>
<dbReference type="Pfam" id="PF16455">
    <property type="entry name" value="UBD"/>
    <property type="match status" value="1"/>
</dbReference>
<dbReference type="GeneID" id="75830289"/>
<protein>
    <submittedName>
        <fullName evidence="3">Ubiquitin domain-containing protein 2</fullName>
    </submittedName>
</protein>
<feature type="compositionally biased region" description="Low complexity" evidence="1">
    <location>
        <begin position="47"/>
        <end position="60"/>
    </location>
</feature>
<evidence type="ECO:0000259" key="2">
    <source>
        <dbReference type="PROSITE" id="PS50053"/>
    </source>
</evidence>